<dbReference type="PANTHER" id="PTHR43101:SF1">
    <property type="entry name" value="BETA-FRUCTOSIDASE"/>
    <property type="match status" value="1"/>
</dbReference>
<dbReference type="STRING" id="1004.SAMN05661012_04269"/>
<evidence type="ECO:0000313" key="7">
    <source>
        <dbReference type="EMBL" id="SFW75651.1"/>
    </source>
</evidence>
<evidence type="ECO:0000256" key="4">
    <source>
        <dbReference type="ARBA" id="ARBA00023295"/>
    </source>
</evidence>
<sequence length="507" mass="56207">MKRSFLYIALALALQACHKDKDTITTADIPNAADIYPAPPARWFGGDHPYYVAAGYVGDVMPYYDKDSFHVFYLHDARNGAAGFHPWAKFTTQHFTSYDYKGTMIPYGGTTDYDLALGTGSIVKVGDTYYAYYSGFNPNFNGTGGKYRDNTLLATSKDLNTWTKDASFLMRPETTNGYNFWEYRDPYVFFNTETNEYWMLVCGHKDDKAAVILYTTNDPAKGNWTLKDPLYTTTSYYVPETPQLFKWGSFWYLLFSENSVENTTRYRIATSSKGPWTTPANDKLDGQYMYSSKVATDGKNTYLFGWCATKGGSTDAGIRDFGGNLVVHQLSQNSDGTLNIGVPENVANAFAQNQALNVSLKQQSIDISGNNVSFKAANDVAYLLYDRLAGETKITATVNVQEGASCGLVFGMDKALQTTGFYKIDFSSSNDLLSGISPVGVDGKVTLHLEPGKDYQLKVLIAGSVCVVYVDDKVALTSRIYAANNNFWGLYASKAAVSFKNVQLFKL</sequence>
<comment type="similarity">
    <text evidence="1">Belongs to the glycosyl hydrolase 32 family.</text>
</comment>
<dbReference type="EC" id="3.2.1.26" evidence="2"/>
<evidence type="ECO:0000313" key="10">
    <source>
        <dbReference type="Proteomes" id="UP001326715"/>
    </source>
</evidence>
<protein>
    <recommendedName>
        <fullName evidence="2">beta-fructofuranosidase</fullName>
        <ecNumber evidence="2">3.2.1.26</ecNumber>
    </recommendedName>
</protein>
<keyword evidence="3 8" id="KW-0378">Hydrolase</keyword>
<dbReference type="EMBL" id="FPIZ01000014">
    <property type="protein sequence ID" value="SFW75651.1"/>
    <property type="molecule type" value="Genomic_DNA"/>
</dbReference>
<dbReference type="Pfam" id="PF00251">
    <property type="entry name" value="Glyco_hydro_32N"/>
    <property type="match status" value="1"/>
</dbReference>
<proteinExistence type="inferred from homology"/>
<evidence type="ECO:0000259" key="6">
    <source>
        <dbReference type="Pfam" id="PF16346"/>
    </source>
</evidence>
<dbReference type="GO" id="GO:0005975">
    <property type="term" value="P:carbohydrate metabolic process"/>
    <property type="evidence" value="ECO:0007669"/>
    <property type="project" value="InterPro"/>
</dbReference>
<evidence type="ECO:0000256" key="1">
    <source>
        <dbReference type="ARBA" id="ARBA00009902"/>
    </source>
</evidence>
<evidence type="ECO:0000259" key="5">
    <source>
        <dbReference type="Pfam" id="PF00251"/>
    </source>
</evidence>
<evidence type="ECO:0000313" key="8">
    <source>
        <dbReference type="EMBL" id="WQG92062.1"/>
    </source>
</evidence>
<dbReference type="Gene3D" id="2.60.120.560">
    <property type="entry name" value="Exo-inulinase, domain 1"/>
    <property type="match status" value="1"/>
</dbReference>
<keyword evidence="4" id="KW-0326">Glycosidase</keyword>
<dbReference type="InterPro" id="IPR023296">
    <property type="entry name" value="Glyco_hydro_beta-prop_sf"/>
</dbReference>
<reference evidence="7 9" key="1">
    <citation type="submission" date="2016-11" db="EMBL/GenBank/DDBJ databases">
        <authorList>
            <person name="Jaros S."/>
            <person name="Januszkiewicz K."/>
            <person name="Wedrychowicz H."/>
        </authorList>
    </citation>
    <scope>NUCLEOTIDE SEQUENCE [LARGE SCALE GENOMIC DNA]</scope>
    <source>
        <strain evidence="7 9">DSM 784</strain>
    </source>
</reference>
<dbReference type="InterPro" id="IPR032507">
    <property type="entry name" value="BT1760-like_C"/>
</dbReference>
<organism evidence="7 9">
    <name type="scientific">Chitinophaga sancti</name>
    <dbReference type="NCBI Taxonomy" id="1004"/>
    <lineage>
        <taxon>Bacteria</taxon>
        <taxon>Pseudomonadati</taxon>
        <taxon>Bacteroidota</taxon>
        <taxon>Chitinophagia</taxon>
        <taxon>Chitinophagales</taxon>
        <taxon>Chitinophagaceae</taxon>
        <taxon>Chitinophaga</taxon>
    </lineage>
</organism>
<gene>
    <name evidence="7" type="ORF">SAMN05661012_04269</name>
    <name evidence="8" type="ORF">SR876_11150</name>
</gene>
<dbReference type="Pfam" id="PF16346">
    <property type="entry name" value="GH32_BT1760-like_C"/>
    <property type="match status" value="1"/>
</dbReference>
<evidence type="ECO:0000256" key="2">
    <source>
        <dbReference type="ARBA" id="ARBA00012758"/>
    </source>
</evidence>
<dbReference type="AlphaFoldDB" id="A0A1K1RTR4"/>
<dbReference type="PANTHER" id="PTHR43101">
    <property type="entry name" value="BETA-FRUCTOSIDASE"/>
    <property type="match status" value="1"/>
</dbReference>
<feature type="domain" description="Glycosyl hydrolase family 32 N-terminal" evidence="5">
    <location>
        <begin position="62"/>
        <end position="309"/>
    </location>
</feature>
<keyword evidence="10" id="KW-1185">Reference proteome</keyword>
<dbReference type="Gene3D" id="2.115.10.20">
    <property type="entry name" value="Glycosyl hydrolase domain, family 43"/>
    <property type="match status" value="1"/>
</dbReference>
<dbReference type="InterPro" id="IPR051214">
    <property type="entry name" value="GH32_Enzymes"/>
</dbReference>
<feature type="domain" description="BT1760-like C-terminal" evidence="6">
    <location>
        <begin position="336"/>
        <end position="503"/>
    </location>
</feature>
<reference evidence="8 10" key="2">
    <citation type="submission" date="2023-11" db="EMBL/GenBank/DDBJ databases">
        <title>MicrobeMod: A computational toolkit for identifying prokaryotic methylation and restriction-modification with nanopore sequencing.</title>
        <authorList>
            <person name="Crits-Christoph A."/>
            <person name="Kang S.C."/>
            <person name="Lee H."/>
            <person name="Ostrov N."/>
        </authorList>
    </citation>
    <scope>NUCLEOTIDE SEQUENCE [LARGE SCALE GENOMIC DNA]</scope>
    <source>
        <strain evidence="8 10">ATCC 23090</strain>
    </source>
</reference>
<dbReference type="GO" id="GO:0004564">
    <property type="term" value="F:beta-fructofuranosidase activity"/>
    <property type="evidence" value="ECO:0007669"/>
    <property type="project" value="UniProtKB-EC"/>
</dbReference>
<dbReference type="InterPro" id="IPR001362">
    <property type="entry name" value="Glyco_hydro_32"/>
</dbReference>
<dbReference type="OrthoDB" id="9759709at2"/>
<dbReference type="SUPFAM" id="SSF75005">
    <property type="entry name" value="Arabinanase/levansucrase/invertase"/>
    <property type="match status" value="1"/>
</dbReference>
<accession>A0A1K1RTR4</accession>
<dbReference type="InterPro" id="IPR013148">
    <property type="entry name" value="Glyco_hydro_32_N"/>
</dbReference>
<dbReference type="Proteomes" id="UP000183788">
    <property type="component" value="Unassembled WGS sequence"/>
</dbReference>
<dbReference type="CDD" id="cd08995">
    <property type="entry name" value="GH32_EcAec43-like"/>
    <property type="match status" value="1"/>
</dbReference>
<dbReference type="SMART" id="SM00640">
    <property type="entry name" value="Glyco_32"/>
    <property type="match status" value="1"/>
</dbReference>
<evidence type="ECO:0000313" key="9">
    <source>
        <dbReference type="Proteomes" id="UP000183788"/>
    </source>
</evidence>
<dbReference type="RefSeq" id="WP_072363261.1">
    <property type="nucleotide sequence ID" value="NZ_CP139972.1"/>
</dbReference>
<name>A0A1K1RTR4_9BACT</name>
<evidence type="ECO:0000256" key="3">
    <source>
        <dbReference type="ARBA" id="ARBA00022801"/>
    </source>
</evidence>
<dbReference type="EMBL" id="CP140154">
    <property type="protein sequence ID" value="WQG92062.1"/>
    <property type="molecule type" value="Genomic_DNA"/>
</dbReference>
<dbReference type="Proteomes" id="UP001326715">
    <property type="component" value="Chromosome"/>
</dbReference>
<dbReference type="PROSITE" id="PS51257">
    <property type="entry name" value="PROKAR_LIPOPROTEIN"/>
    <property type="match status" value="1"/>
</dbReference>